<name>W5SQ87_9SPIR</name>
<gene>
    <name evidence="2" type="ORF">BCD_1185</name>
</gene>
<keyword evidence="1" id="KW-1133">Transmembrane helix</keyword>
<geneLocation type="plasmid" evidence="2">
    <name>unnamed</name>
</geneLocation>
<reference evidence="2" key="1">
    <citation type="submission" date="2013-02" db="EMBL/GenBank/DDBJ databases">
        <title>Comparative genomics of Borrelia species.</title>
        <authorList>
            <person name="Schwan T.G."/>
            <person name="Raffel S.J."/>
            <person name="Porcella S.F."/>
        </authorList>
    </citation>
    <scope>NUCLEOTIDE SEQUENCE</scope>
    <source>
        <strain evidence="2">DOU</strain>
        <plasmid evidence="2">unnamed</plasmid>
    </source>
</reference>
<feature type="transmembrane region" description="Helical" evidence="1">
    <location>
        <begin position="60"/>
        <end position="82"/>
    </location>
</feature>
<dbReference type="AlphaFoldDB" id="W5SQ87"/>
<evidence type="ECO:0000256" key="1">
    <source>
        <dbReference type="SAM" id="Phobius"/>
    </source>
</evidence>
<protein>
    <submittedName>
        <fullName evidence="2">Uncharacterized protein</fullName>
    </submittedName>
</protein>
<proteinExistence type="predicted"/>
<feature type="transmembrane region" description="Helical" evidence="1">
    <location>
        <begin position="219"/>
        <end position="250"/>
    </location>
</feature>
<keyword evidence="1" id="KW-0812">Transmembrane</keyword>
<keyword evidence="1" id="KW-0472">Membrane</keyword>
<feature type="transmembrane region" description="Helical" evidence="1">
    <location>
        <begin position="171"/>
        <end position="193"/>
    </location>
</feature>
<sequence length="263" mass="31629">MLFIVIQIVWMLISIVFSIIFIMILYMIIMIFYKIIMICCDCDDTIEISSYYEGSFLKEFLLMLMTFLISFCTFGLTFPWVYSLFCKCVAKNILLLSGDCGSIHKLKFTGKGIHIAKNWLFWLFFCCITFGTYIFWIYFYLKKWQTAHTHLESSPVNNRISYYKGSLLKEFLLILMIFLISFCTFGLAFPWVYGLYCKYITEHTIIDGYTLNFEFKEKISIFLLMFLTYCIFWIVNNPFIIGIYIFWLFFRLKKWRIRCTYLL</sequence>
<dbReference type="EMBL" id="CP004309">
    <property type="protein sequence ID" value="AHH07251.1"/>
    <property type="molecule type" value="Genomic_DNA"/>
</dbReference>
<accession>W5SQ87</accession>
<organism evidence="2">
    <name type="scientific">Borrelia crocidurae DOU</name>
    <dbReference type="NCBI Taxonomy" id="1293575"/>
    <lineage>
        <taxon>Bacteria</taxon>
        <taxon>Pseudomonadati</taxon>
        <taxon>Spirochaetota</taxon>
        <taxon>Spirochaetia</taxon>
        <taxon>Spirochaetales</taxon>
        <taxon>Borreliaceae</taxon>
        <taxon>Borrelia</taxon>
    </lineage>
</organism>
<feature type="transmembrane region" description="Helical" evidence="1">
    <location>
        <begin position="6"/>
        <end position="29"/>
    </location>
</feature>
<dbReference type="HOGENOM" id="CLU_1056315_0_0_12"/>
<keyword evidence="2" id="KW-0614">Plasmid</keyword>
<feature type="transmembrane region" description="Helical" evidence="1">
    <location>
        <begin position="119"/>
        <end position="141"/>
    </location>
</feature>
<evidence type="ECO:0000313" key="2">
    <source>
        <dbReference type="EMBL" id="AHH07251.1"/>
    </source>
</evidence>